<protein>
    <submittedName>
        <fullName evidence="1">SIR2 family protein</fullName>
    </submittedName>
</protein>
<dbReference type="RefSeq" id="WP_219766729.1">
    <property type="nucleotide sequence ID" value="NZ_JAHYBZ010000015.1"/>
</dbReference>
<evidence type="ECO:0000313" key="1">
    <source>
        <dbReference type="EMBL" id="MBW6401863.1"/>
    </source>
</evidence>
<dbReference type="EMBL" id="JAHYBZ010000015">
    <property type="protein sequence ID" value="MBW6401863.1"/>
    <property type="molecule type" value="Genomic_DNA"/>
</dbReference>
<dbReference type="Proteomes" id="UP001196565">
    <property type="component" value="Unassembled WGS sequence"/>
</dbReference>
<evidence type="ECO:0000313" key="2">
    <source>
        <dbReference type="Proteomes" id="UP001196565"/>
    </source>
</evidence>
<accession>A0ABS7AHR4</accession>
<comment type="caution">
    <text evidence="1">The sequence shown here is derived from an EMBL/GenBank/DDBJ whole genome shotgun (WGS) entry which is preliminary data.</text>
</comment>
<organism evidence="1 2">
    <name type="scientific">Roseomonas alba</name>
    <dbReference type="NCBI Taxonomy" id="2846776"/>
    <lineage>
        <taxon>Bacteria</taxon>
        <taxon>Pseudomonadati</taxon>
        <taxon>Pseudomonadota</taxon>
        <taxon>Alphaproteobacteria</taxon>
        <taxon>Acetobacterales</taxon>
        <taxon>Roseomonadaceae</taxon>
        <taxon>Roseomonas</taxon>
    </lineage>
</organism>
<name>A0ABS7AHR4_9PROT</name>
<proteinExistence type="predicted"/>
<dbReference type="Gene3D" id="3.40.50.1220">
    <property type="entry name" value="TPP-binding domain"/>
    <property type="match status" value="1"/>
</dbReference>
<keyword evidence="2" id="KW-1185">Reference proteome</keyword>
<sequence>MRLTPDGPELPAALVTAQERGEVLFVCGAGVSRGAGLPLFRGLVKAVYEHLGERWEDHPAEREVMVERGRLEAQYDRMLRALERRLAAPDVRHSQTMRDRIRDAVRRSLAPDPEADLGNHLCLLELSRDSEHRNRLLTTNFDTLFERAWMRMKGERLASHACQAMPPPRTAAFSGVLHLHGRLADPEVGIDSDTDLVLTSAEFGDAYLRNGWASRYLYDLVRTHVLVLVGYQAEDPPMRYLLEALEADRERYTDLKKVYAFAEAKDDDQHLQEALWRAKGVDPILYHVGPDGSHADLYRTLREWCRYAEDPTAWRRARLSELLSADPTSIGEAGLGEVVALLGHGDAGRILGELSPSAAWLPVLSDRGVLGRGAASAGPWIASRVRDPEMVRACAAAPPADDAWWFIERSVEQLPAEYRKAWRRIRRAVSSQSEGLLPRWYAIRSRAKAGEVDHEVRRAIVESVVPQFRVRRPLRWPGTAEPEEAPVTARSLAEVYFEPSGHRPHIREVLDVWPQDTVAEERLLRTLCRGIEEALEEARDADYLNGFDRSSFDVPSVADHPQNQYRGGFFPIVRLTAGVWARLAEKSASGARRLATPWSASEFVLFQRLYLHALTNATVFQPGEALAALLALDDEAFWSGELRRETMCLMAQRWAEFPEETRAELARRVGGGPPRSLFTDDAFKDEDKWNSIRDHMIFVRLARIQGAVGGLDGDSAQVLADIQARHPAWIPGPGDRDDFGSWMSSGWGPEGDPASLSGVADAELVSHAMRLQREQPIGHSDVWRLFCESDPERALRGLHAEADSGRWEPSAWRDLLWAAAKTQRQPLQREIAELVVRMPTTALLPITSSAASWLRECRSLLLDDAQALAGPFLGVWDRLAEVVYTDAGPDAEATRSEDEDLATAALNEPGGELTWALCDVLSAQEPDAGTELGDILGGRFDRAVSALGRPGLLARVYLLRLLPWLYQVAPTWSGERLLPLLVPSHPEARLLWRARLGGHVPRLPALFNALKPHLLALFQDEAMSQGEAQGLAHALLLPAIWKRLRPDDGWQIEPAEIRRALRAAHAEVRHQAAWMLWNWMGEEKAEPVDRAARWRVHVGPLFRDAWPLDTACRDSETSQRLVMMVLEAEDAFPDAVDAVAPVLVPYDMVTAIIGLDLDGRHKELPVRYPRAVVALLDALVDPSRAQPPRDLGNVLARCVAADPALAGEPAYRRLHAIARRLSA</sequence>
<dbReference type="Pfam" id="PF13289">
    <property type="entry name" value="SIR2_2"/>
    <property type="match status" value="1"/>
</dbReference>
<dbReference type="SUPFAM" id="SSF52467">
    <property type="entry name" value="DHS-like NAD/FAD-binding domain"/>
    <property type="match status" value="1"/>
</dbReference>
<dbReference type="InterPro" id="IPR029035">
    <property type="entry name" value="DHS-like_NAD/FAD-binding_dom"/>
</dbReference>
<reference evidence="1 2" key="1">
    <citation type="submission" date="2021-07" db="EMBL/GenBank/DDBJ databases">
        <authorList>
            <person name="So Y."/>
        </authorList>
    </citation>
    <scope>NUCLEOTIDE SEQUENCE [LARGE SCALE GENOMIC DNA]</scope>
    <source>
        <strain evidence="1 2">HJA6</strain>
    </source>
</reference>
<gene>
    <name evidence="1" type="ORF">KPL78_28710</name>
</gene>